<proteinExistence type="predicted"/>
<gene>
    <name evidence="2" type="ORF">OUM_0462</name>
</gene>
<name>K2KA55_HELPX</name>
<evidence type="ECO:0000313" key="3">
    <source>
        <dbReference type="Proteomes" id="UP000006766"/>
    </source>
</evidence>
<evidence type="ECO:0000256" key="1">
    <source>
        <dbReference type="SAM" id="MobiDB-lite"/>
    </source>
</evidence>
<accession>K2KA55</accession>
<organism evidence="2 3">
    <name type="scientific">Helicobacter pylori R038b</name>
    <dbReference type="NCBI Taxonomy" id="1145115"/>
    <lineage>
        <taxon>Bacteria</taxon>
        <taxon>Pseudomonadati</taxon>
        <taxon>Campylobacterota</taxon>
        <taxon>Epsilonproteobacteria</taxon>
        <taxon>Campylobacterales</taxon>
        <taxon>Helicobacteraceae</taxon>
        <taxon>Helicobacter</taxon>
    </lineage>
</organism>
<evidence type="ECO:0000313" key="2">
    <source>
        <dbReference type="EMBL" id="EKE92526.1"/>
    </source>
</evidence>
<feature type="region of interest" description="Disordered" evidence="1">
    <location>
        <begin position="1"/>
        <end position="37"/>
    </location>
</feature>
<comment type="caution">
    <text evidence="2">The sequence shown here is derived from an EMBL/GenBank/DDBJ whole genome shotgun (WGS) entry which is preliminary data.</text>
</comment>
<feature type="compositionally biased region" description="Polar residues" evidence="1">
    <location>
        <begin position="27"/>
        <end position="37"/>
    </location>
</feature>
<sequence>MEMRKGKCDNFFSYGYDKSPLKGVKTPKQSIQRQQPF</sequence>
<dbReference type="AlphaFoldDB" id="K2KA55"/>
<reference evidence="2 3" key="1">
    <citation type="journal article" date="2013" name="Pathog. Dis.">
        <title>Genome sequences of 65 Helicobacter pylori strains isolated from asymptomatic individuals and patients with gastric cancer, peptic ulcer disease, or gastritis.</title>
        <authorList>
            <person name="Blanchard T.G."/>
            <person name="Czinn S.J."/>
            <person name="Correa P."/>
            <person name="Nakazawa T."/>
            <person name="Keelan M."/>
            <person name="Morningstar L."/>
            <person name="Santana-Cruz I."/>
            <person name="Maroo A."/>
            <person name="McCracken C."/>
            <person name="Shefchek K."/>
            <person name="Daugherty S."/>
            <person name="Song Y."/>
            <person name="Fraser C.M."/>
            <person name="Fricke W.F."/>
        </authorList>
    </citation>
    <scope>NUCLEOTIDE SEQUENCE [LARGE SCALE GENOMIC DNA]</scope>
    <source>
        <strain evidence="2 3">R038b</strain>
    </source>
</reference>
<protein>
    <submittedName>
        <fullName evidence="2">Uncharacterized protein</fullName>
    </submittedName>
</protein>
<dbReference type="EMBL" id="AMOV01000002">
    <property type="protein sequence ID" value="EKE92526.1"/>
    <property type="molecule type" value="Genomic_DNA"/>
</dbReference>
<dbReference type="Proteomes" id="UP000006766">
    <property type="component" value="Unassembled WGS sequence"/>
</dbReference>
<dbReference type="PATRIC" id="fig|1145115.3.peg.449"/>